<evidence type="ECO:0000313" key="1">
    <source>
        <dbReference type="EMBL" id="VEL32878.1"/>
    </source>
</evidence>
<dbReference type="Proteomes" id="UP000784294">
    <property type="component" value="Unassembled WGS sequence"/>
</dbReference>
<proteinExistence type="predicted"/>
<dbReference type="EMBL" id="CAAALY010244804">
    <property type="protein sequence ID" value="VEL32878.1"/>
    <property type="molecule type" value="Genomic_DNA"/>
</dbReference>
<evidence type="ECO:0000313" key="2">
    <source>
        <dbReference type="Proteomes" id="UP000784294"/>
    </source>
</evidence>
<gene>
    <name evidence="1" type="ORF">PXEA_LOCUS26318</name>
</gene>
<protein>
    <submittedName>
        <fullName evidence="1">Uncharacterized protein</fullName>
    </submittedName>
</protein>
<sequence length="109" mass="11954">MMDESAHIQASVCQRKWTATCASAIPSGRDETEHNVSATSTSALKLYMSCQLWLLDEPLATVLLPSQNADLLKNNNKKSKRAPLWCLLASLTVLETEADDLGSSRFSRA</sequence>
<organism evidence="1 2">
    <name type="scientific">Protopolystoma xenopodis</name>
    <dbReference type="NCBI Taxonomy" id="117903"/>
    <lineage>
        <taxon>Eukaryota</taxon>
        <taxon>Metazoa</taxon>
        <taxon>Spiralia</taxon>
        <taxon>Lophotrochozoa</taxon>
        <taxon>Platyhelminthes</taxon>
        <taxon>Monogenea</taxon>
        <taxon>Polyopisthocotylea</taxon>
        <taxon>Polystomatidea</taxon>
        <taxon>Polystomatidae</taxon>
        <taxon>Protopolystoma</taxon>
    </lineage>
</organism>
<comment type="caution">
    <text evidence="1">The sequence shown here is derived from an EMBL/GenBank/DDBJ whole genome shotgun (WGS) entry which is preliminary data.</text>
</comment>
<reference evidence="1" key="1">
    <citation type="submission" date="2018-11" db="EMBL/GenBank/DDBJ databases">
        <authorList>
            <consortium name="Pathogen Informatics"/>
        </authorList>
    </citation>
    <scope>NUCLEOTIDE SEQUENCE</scope>
</reference>
<name>A0A448XBN4_9PLAT</name>
<accession>A0A448XBN4</accession>
<dbReference type="AlphaFoldDB" id="A0A448XBN4"/>
<keyword evidence="2" id="KW-1185">Reference proteome</keyword>